<evidence type="ECO:0000256" key="8">
    <source>
        <dbReference type="SAM" id="MobiDB-lite"/>
    </source>
</evidence>
<dbReference type="SUPFAM" id="SSF46689">
    <property type="entry name" value="Homeodomain-like"/>
    <property type="match status" value="1"/>
</dbReference>
<dbReference type="GO" id="GO:0003677">
    <property type="term" value="F:DNA binding"/>
    <property type="evidence" value="ECO:0007669"/>
    <property type="project" value="UniProtKB-KW"/>
</dbReference>
<dbReference type="InterPro" id="IPR036388">
    <property type="entry name" value="WH-like_DNA-bd_sf"/>
</dbReference>
<evidence type="ECO:0000256" key="5">
    <source>
        <dbReference type="ARBA" id="ARBA00023125"/>
    </source>
</evidence>
<accession>A0ABD1DI63</accession>
<dbReference type="SMART" id="SM00351">
    <property type="entry name" value="PAX"/>
    <property type="match status" value="1"/>
</dbReference>
<keyword evidence="2" id="KW-0217">Developmental protein</keyword>
<proteinExistence type="predicted"/>
<evidence type="ECO:0000256" key="6">
    <source>
        <dbReference type="ARBA" id="ARBA00023163"/>
    </source>
</evidence>
<evidence type="ECO:0000313" key="11">
    <source>
        <dbReference type="Proteomes" id="UP001562425"/>
    </source>
</evidence>
<dbReference type="PANTHER" id="PTHR45636:SF50">
    <property type="entry name" value="EYEGONE, ISOFORM A-RELATED"/>
    <property type="match status" value="1"/>
</dbReference>
<name>A0ABD1DI63_CULPP</name>
<keyword evidence="6" id="KW-0804">Transcription</keyword>
<sequence>MMLIGSAIGSEFAQLPTSGATAPWSMEPPRAPGQSGLGGGGGGGGGSLPPPPTGLQLSPTVGLSPANLPSPGSVSGPPPPSASNLFNAAAAAAVAAGNPANAHALAGLVSQHRLLELSRFGLRGYDLAQHMLTQQGAVSKLLGKSCTLRPPGLIGGSKPKVATPAVVSKIEQYKRENPTIFAWEIRERLISEDINLGLSPPAAQFDMQIFRCNDDDDLDMG</sequence>
<reference evidence="10 11" key="1">
    <citation type="submission" date="2024-05" db="EMBL/GenBank/DDBJ databases">
        <title>Culex pipiens pipiens assembly and annotation.</title>
        <authorList>
            <person name="Alout H."/>
            <person name="Durand T."/>
        </authorList>
    </citation>
    <scope>NUCLEOTIDE SEQUENCE [LARGE SCALE GENOMIC DNA]</scope>
    <source>
        <strain evidence="10">HA-2024</strain>
        <tissue evidence="10">Whole body</tissue>
    </source>
</reference>
<dbReference type="InterPro" id="IPR001523">
    <property type="entry name" value="Paired_dom"/>
</dbReference>
<dbReference type="PRINTS" id="PR00027">
    <property type="entry name" value="PAIREDBOX"/>
</dbReference>
<dbReference type="Pfam" id="PF00292">
    <property type="entry name" value="PAX"/>
    <property type="match status" value="1"/>
</dbReference>
<dbReference type="Gene3D" id="1.10.10.10">
    <property type="entry name" value="Winged helix-like DNA-binding domain superfamily/Winged helix DNA-binding domain"/>
    <property type="match status" value="1"/>
</dbReference>
<feature type="domain" description="Paired" evidence="9">
    <location>
        <begin position="88"/>
        <end position="213"/>
    </location>
</feature>
<dbReference type="EMBL" id="JBEHCU010005569">
    <property type="protein sequence ID" value="KAL1399387.1"/>
    <property type="molecule type" value="Genomic_DNA"/>
</dbReference>
<dbReference type="PROSITE" id="PS51057">
    <property type="entry name" value="PAIRED_2"/>
    <property type="match status" value="1"/>
</dbReference>
<evidence type="ECO:0000256" key="3">
    <source>
        <dbReference type="ARBA" id="ARBA00022724"/>
    </source>
</evidence>
<keyword evidence="3" id="KW-0563">Paired box</keyword>
<dbReference type="InterPro" id="IPR043565">
    <property type="entry name" value="PAX_fam"/>
</dbReference>
<dbReference type="InterPro" id="IPR009057">
    <property type="entry name" value="Homeodomain-like_sf"/>
</dbReference>
<feature type="compositionally biased region" description="Gly residues" evidence="8">
    <location>
        <begin position="35"/>
        <end position="47"/>
    </location>
</feature>
<comment type="subcellular location">
    <subcellularLocation>
        <location evidence="1">Nucleus</location>
    </subcellularLocation>
</comment>
<feature type="region of interest" description="Disordered" evidence="8">
    <location>
        <begin position="18"/>
        <end position="80"/>
    </location>
</feature>
<comment type="caution">
    <text evidence="10">The sequence shown here is derived from an EMBL/GenBank/DDBJ whole genome shotgun (WGS) entry which is preliminary data.</text>
</comment>
<keyword evidence="4" id="KW-0805">Transcription regulation</keyword>
<keyword evidence="5" id="KW-0238">DNA-binding</keyword>
<dbReference type="PANTHER" id="PTHR45636">
    <property type="entry name" value="PAIRED BOX PROTEIN PAX-6-RELATED-RELATED"/>
    <property type="match status" value="1"/>
</dbReference>
<evidence type="ECO:0000256" key="2">
    <source>
        <dbReference type="ARBA" id="ARBA00022473"/>
    </source>
</evidence>
<evidence type="ECO:0000256" key="1">
    <source>
        <dbReference type="ARBA" id="ARBA00004123"/>
    </source>
</evidence>
<dbReference type="AlphaFoldDB" id="A0ABD1DI63"/>
<dbReference type="Proteomes" id="UP001562425">
    <property type="component" value="Unassembled WGS sequence"/>
</dbReference>
<keyword evidence="7" id="KW-0539">Nucleus</keyword>
<gene>
    <name evidence="10" type="ORF">pipiens_001035</name>
</gene>
<protein>
    <recommendedName>
        <fullName evidence="9">Paired domain-containing protein</fullName>
    </recommendedName>
</protein>
<evidence type="ECO:0000256" key="4">
    <source>
        <dbReference type="ARBA" id="ARBA00023015"/>
    </source>
</evidence>
<keyword evidence="11" id="KW-1185">Reference proteome</keyword>
<evidence type="ECO:0000256" key="7">
    <source>
        <dbReference type="ARBA" id="ARBA00023242"/>
    </source>
</evidence>
<evidence type="ECO:0000313" key="10">
    <source>
        <dbReference type="EMBL" id="KAL1399387.1"/>
    </source>
</evidence>
<dbReference type="GO" id="GO:0005634">
    <property type="term" value="C:nucleus"/>
    <property type="evidence" value="ECO:0007669"/>
    <property type="project" value="UniProtKB-SubCell"/>
</dbReference>
<evidence type="ECO:0000259" key="9">
    <source>
        <dbReference type="PROSITE" id="PS51057"/>
    </source>
</evidence>
<organism evidence="10 11">
    <name type="scientific">Culex pipiens pipiens</name>
    <name type="common">Northern house mosquito</name>
    <dbReference type="NCBI Taxonomy" id="38569"/>
    <lineage>
        <taxon>Eukaryota</taxon>
        <taxon>Metazoa</taxon>
        <taxon>Ecdysozoa</taxon>
        <taxon>Arthropoda</taxon>
        <taxon>Hexapoda</taxon>
        <taxon>Insecta</taxon>
        <taxon>Pterygota</taxon>
        <taxon>Neoptera</taxon>
        <taxon>Endopterygota</taxon>
        <taxon>Diptera</taxon>
        <taxon>Nematocera</taxon>
        <taxon>Culicoidea</taxon>
        <taxon>Culicidae</taxon>
        <taxon>Culicinae</taxon>
        <taxon>Culicini</taxon>
        <taxon>Culex</taxon>
        <taxon>Culex</taxon>
    </lineage>
</organism>